<feature type="compositionally biased region" description="Polar residues" evidence="1">
    <location>
        <begin position="8"/>
        <end position="24"/>
    </location>
</feature>
<evidence type="ECO:0000313" key="3">
    <source>
        <dbReference type="Proteomes" id="UP001152888"/>
    </source>
</evidence>
<dbReference type="AlphaFoldDB" id="A0A9P0VV57"/>
<comment type="caution">
    <text evidence="2">The sequence shown here is derived from an EMBL/GenBank/DDBJ whole genome shotgun (WGS) entry which is preliminary data.</text>
</comment>
<keyword evidence="3" id="KW-1185">Reference proteome</keyword>
<evidence type="ECO:0000313" key="2">
    <source>
        <dbReference type="EMBL" id="CAH2021010.1"/>
    </source>
</evidence>
<feature type="compositionally biased region" description="Polar residues" evidence="1">
    <location>
        <begin position="32"/>
        <end position="41"/>
    </location>
</feature>
<dbReference type="Proteomes" id="UP001152888">
    <property type="component" value="Unassembled WGS sequence"/>
</dbReference>
<reference evidence="2" key="1">
    <citation type="submission" date="2022-03" db="EMBL/GenBank/DDBJ databases">
        <authorList>
            <person name="Sayadi A."/>
        </authorList>
    </citation>
    <scope>NUCLEOTIDE SEQUENCE</scope>
</reference>
<name>A0A9P0VV57_ACAOB</name>
<accession>A0A9P0VV57</accession>
<evidence type="ECO:0000256" key="1">
    <source>
        <dbReference type="SAM" id="MobiDB-lite"/>
    </source>
</evidence>
<organism evidence="2 3">
    <name type="scientific">Acanthoscelides obtectus</name>
    <name type="common">Bean weevil</name>
    <name type="synonym">Bruchus obtectus</name>
    <dbReference type="NCBI Taxonomy" id="200917"/>
    <lineage>
        <taxon>Eukaryota</taxon>
        <taxon>Metazoa</taxon>
        <taxon>Ecdysozoa</taxon>
        <taxon>Arthropoda</taxon>
        <taxon>Hexapoda</taxon>
        <taxon>Insecta</taxon>
        <taxon>Pterygota</taxon>
        <taxon>Neoptera</taxon>
        <taxon>Endopterygota</taxon>
        <taxon>Coleoptera</taxon>
        <taxon>Polyphaga</taxon>
        <taxon>Cucujiformia</taxon>
        <taxon>Chrysomeloidea</taxon>
        <taxon>Chrysomelidae</taxon>
        <taxon>Bruchinae</taxon>
        <taxon>Bruchini</taxon>
        <taxon>Acanthoscelides</taxon>
    </lineage>
</organism>
<protein>
    <submittedName>
        <fullName evidence="2">Uncharacterized protein</fullName>
    </submittedName>
</protein>
<feature type="region of interest" description="Disordered" evidence="1">
    <location>
        <begin position="1"/>
        <end position="65"/>
    </location>
</feature>
<proteinExistence type="predicted"/>
<dbReference type="EMBL" id="CAKOFQ010011738">
    <property type="protein sequence ID" value="CAH2021010.1"/>
    <property type="molecule type" value="Genomic_DNA"/>
</dbReference>
<gene>
    <name evidence="2" type="ORF">ACAOBT_LOCUS38244</name>
</gene>
<sequence>MISESHEINLTQAGRTGCTPSNACRQGVLKSCPQNNISTTMGKRRGPASTAYTSRTMDAKKQKRQ</sequence>